<dbReference type="EMBL" id="JACHXX010000013">
    <property type="protein sequence ID" value="MBB3165878.1"/>
    <property type="molecule type" value="Genomic_DNA"/>
</dbReference>
<name>A0ABR6GKA2_9HYPH</name>
<organism evidence="3 4">
    <name type="scientific">Rhizobium laguerreae</name>
    <dbReference type="NCBI Taxonomy" id="1076926"/>
    <lineage>
        <taxon>Bacteria</taxon>
        <taxon>Pseudomonadati</taxon>
        <taxon>Pseudomonadota</taxon>
        <taxon>Alphaproteobacteria</taxon>
        <taxon>Hyphomicrobiales</taxon>
        <taxon>Rhizobiaceae</taxon>
        <taxon>Rhizobium/Agrobacterium group</taxon>
        <taxon>Rhizobium</taxon>
    </lineage>
</organism>
<feature type="non-terminal residue" evidence="3">
    <location>
        <position position="50"/>
    </location>
</feature>
<evidence type="ECO:0000256" key="1">
    <source>
        <dbReference type="ARBA" id="ARBA00023002"/>
    </source>
</evidence>
<dbReference type="InterPro" id="IPR050523">
    <property type="entry name" value="AKR_Detox_Biosynth"/>
</dbReference>
<dbReference type="SUPFAM" id="SSF51430">
    <property type="entry name" value="NAD(P)-linked oxidoreductase"/>
    <property type="match status" value="1"/>
</dbReference>
<reference evidence="3 4" key="1">
    <citation type="submission" date="2020-08" db="EMBL/GenBank/DDBJ databases">
        <title>Genomic Encyclopedia of Type Strains, Phase III (KMG-III): the genomes of soil and plant-associated and newly described type strains.</title>
        <authorList>
            <person name="Whitman W."/>
        </authorList>
    </citation>
    <scope>NUCLEOTIDE SEQUENCE [LARGE SCALE GENOMIC DNA]</scope>
    <source>
        <strain evidence="3 4">CECT 8280</strain>
    </source>
</reference>
<evidence type="ECO:0000313" key="4">
    <source>
        <dbReference type="Proteomes" id="UP000542811"/>
    </source>
</evidence>
<keyword evidence="1" id="KW-0560">Oxidoreductase</keyword>
<evidence type="ECO:0000313" key="2">
    <source>
        <dbReference type="EMBL" id="MBB3165878.1"/>
    </source>
</evidence>
<dbReference type="PANTHER" id="PTHR43364:SF4">
    <property type="entry name" value="NAD(P)-LINKED OXIDOREDUCTASE SUPERFAMILY PROTEIN"/>
    <property type="match status" value="1"/>
</dbReference>
<evidence type="ECO:0000313" key="3">
    <source>
        <dbReference type="EMBL" id="MBB3166737.1"/>
    </source>
</evidence>
<protein>
    <submittedName>
        <fullName evidence="3">Aryl-alcohol dehydrogenase-like predicted oxidoreductase</fullName>
    </submittedName>
</protein>
<accession>A0ABR6GKA2</accession>
<dbReference type="Proteomes" id="UP000542811">
    <property type="component" value="Unassembled WGS sequence"/>
</dbReference>
<dbReference type="InterPro" id="IPR036812">
    <property type="entry name" value="NAD(P)_OxRdtase_dom_sf"/>
</dbReference>
<gene>
    <name evidence="2" type="ORF">FHS25_006392</name>
    <name evidence="3" type="ORF">FHS25_007257</name>
</gene>
<dbReference type="Gene3D" id="3.20.20.100">
    <property type="entry name" value="NADP-dependent oxidoreductase domain"/>
    <property type="match status" value="1"/>
</dbReference>
<dbReference type="EMBL" id="JACHXX010000023">
    <property type="protein sequence ID" value="MBB3166737.1"/>
    <property type="molecule type" value="Genomic_DNA"/>
</dbReference>
<keyword evidence="4" id="KW-1185">Reference proteome</keyword>
<comment type="caution">
    <text evidence="3">The sequence shown here is derived from an EMBL/GenBank/DDBJ whole genome shotgun (WGS) entry which is preliminary data.</text>
</comment>
<sequence>MDYRKLGPSGTVVTAYCLGTMTFGAEADEAASHKLLDDYFAWGGNFIDTA</sequence>
<dbReference type="PANTHER" id="PTHR43364">
    <property type="entry name" value="NADH-SPECIFIC METHYLGLYOXAL REDUCTASE-RELATED"/>
    <property type="match status" value="1"/>
</dbReference>
<proteinExistence type="predicted"/>